<name>A0A6D2K0U8_9BRAS</name>
<proteinExistence type="predicted"/>
<dbReference type="InterPro" id="IPR001810">
    <property type="entry name" value="F-box_dom"/>
</dbReference>
<comment type="caution">
    <text evidence="2">The sequence shown here is derived from an EMBL/GenBank/DDBJ whole genome shotgun (WGS) entry which is preliminary data.</text>
</comment>
<evidence type="ECO:0000313" key="2">
    <source>
        <dbReference type="EMBL" id="CAA7046207.1"/>
    </source>
</evidence>
<dbReference type="AlphaFoldDB" id="A0A6D2K0U8"/>
<dbReference type="PANTHER" id="PTHR31111:SF25">
    <property type="entry name" value="F-BOX ASSOCIATED UBIQUITINATION EFFECTOR FAMILY PROTEIN"/>
    <property type="match status" value="1"/>
</dbReference>
<dbReference type="Pfam" id="PF00646">
    <property type="entry name" value="F-box"/>
    <property type="match status" value="1"/>
</dbReference>
<dbReference type="SUPFAM" id="SSF81383">
    <property type="entry name" value="F-box domain"/>
    <property type="match status" value="1"/>
</dbReference>
<dbReference type="PANTHER" id="PTHR31111">
    <property type="entry name" value="BNAA05G37150D PROTEIN-RELATED"/>
    <property type="match status" value="1"/>
</dbReference>
<dbReference type="InterPro" id="IPR013187">
    <property type="entry name" value="F-box-assoc_dom_typ3"/>
</dbReference>
<protein>
    <recommendedName>
        <fullName evidence="1">F-box domain-containing protein</fullName>
    </recommendedName>
</protein>
<dbReference type="InterPro" id="IPR036047">
    <property type="entry name" value="F-box-like_dom_sf"/>
</dbReference>
<evidence type="ECO:0000259" key="1">
    <source>
        <dbReference type="PROSITE" id="PS50181"/>
    </source>
</evidence>
<gene>
    <name evidence="2" type="ORF">MERR_LOCUS33442</name>
</gene>
<reference evidence="2" key="1">
    <citation type="submission" date="2020-01" db="EMBL/GenBank/DDBJ databases">
        <authorList>
            <person name="Mishra B."/>
        </authorList>
    </citation>
    <scope>NUCLEOTIDE SEQUENCE [LARGE SCALE GENOMIC DNA]</scope>
</reference>
<dbReference type="SMART" id="SM00256">
    <property type="entry name" value="FBOX"/>
    <property type="match status" value="1"/>
</dbReference>
<dbReference type="InterPro" id="IPR017451">
    <property type="entry name" value="F-box-assoc_interact_dom"/>
</dbReference>
<organism evidence="2 3">
    <name type="scientific">Microthlaspi erraticum</name>
    <dbReference type="NCBI Taxonomy" id="1685480"/>
    <lineage>
        <taxon>Eukaryota</taxon>
        <taxon>Viridiplantae</taxon>
        <taxon>Streptophyta</taxon>
        <taxon>Embryophyta</taxon>
        <taxon>Tracheophyta</taxon>
        <taxon>Spermatophyta</taxon>
        <taxon>Magnoliopsida</taxon>
        <taxon>eudicotyledons</taxon>
        <taxon>Gunneridae</taxon>
        <taxon>Pentapetalae</taxon>
        <taxon>rosids</taxon>
        <taxon>malvids</taxon>
        <taxon>Brassicales</taxon>
        <taxon>Brassicaceae</taxon>
        <taxon>Coluteocarpeae</taxon>
        <taxon>Microthlaspi</taxon>
    </lineage>
</organism>
<dbReference type="Gene3D" id="1.20.1280.50">
    <property type="match status" value="1"/>
</dbReference>
<keyword evidence="3" id="KW-1185">Reference proteome</keyword>
<feature type="domain" description="F-box" evidence="1">
    <location>
        <begin position="49"/>
        <end position="98"/>
    </location>
</feature>
<dbReference type="NCBIfam" id="TIGR01640">
    <property type="entry name" value="F_box_assoc_1"/>
    <property type="match status" value="1"/>
</dbReference>
<accession>A0A6D2K0U8</accession>
<dbReference type="OrthoDB" id="687122at2759"/>
<dbReference type="Proteomes" id="UP000467841">
    <property type="component" value="Unassembled WGS sequence"/>
</dbReference>
<sequence length="424" mass="47544">MGMSFRLAAVKVLTKKMKRSKVEGRAKRKRRSLLKPVPRPAVAAAAATATAVPGFPEDVLMEILARLPAKSLMRFKCVSKLWSSIISSRYLTNLFLRASSPLRFMYLTDKYGHALLLTAAPQYAAEKFCGLHIEVTVPEVGGCLVNALRGLMCFRIGGRRYRICNVTTKQQVELPLVKSSLVLEDGSNTWSHFGYDPIQDAYKVLSLVWGITQDKVMRWEHQVLVLGPGASWRRSNTTQSVAPHRPYSQGISMDGVLYYGAWAGEESTCVLVSFDMSSEDFNLIELPLEAGITWDTRATNLMKYRGKIAVFDYTRLSSEGSIDLWVVEHAGKSQWSNKTTLVPPIRGIALLPRGDLFIQGTSREGTIRCFVNRFSSMHILFDLETSETIRQVVLSSEFRGHPLEPESLHMSYCDLSESIMYLEA</sequence>
<dbReference type="PROSITE" id="PS50181">
    <property type="entry name" value="FBOX"/>
    <property type="match status" value="1"/>
</dbReference>
<evidence type="ECO:0000313" key="3">
    <source>
        <dbReference type="Proteomes" id="UP000467841"/>
    </source>
</evidence>
<dbReference type="EMBL" id="CACVBM020001340">
    <property type="protein sequence ID" value="CAA7046207.1"/>
    <property type="molecule type" value="Genomic_DNA"/>
</dbReference>
<dbReference type="Pfam" id="PF08268">
    <property type="entry name" value="FBA_3"/>
    <property type="match status" value="1"/>
</dbReference>
<dbReference type="CDD" id="cd22157">
    <property type="entry name" value="F-box_AtFBW1-like"/>
    <property type="match status" value="1"/>
</dbReference>